<sequence length="66" mass="7488">MNGIAIKLTRTSEDMACVLNMQPVYSMIHFALNEKIIQKIMMNSDFKSSEWLKAASSLWSTQTAMT</sequence>
<accession>W4LM78</accession>
<dbReference type="Proteomes" id="UP000019140">
    <property type="component" value="Unassembled WGS sequence"/>
</dbReference>
<dbReference type="HOGENOM" id="CLU_2823061_0_0_7"/>
<keyword evidence="2" id="KW-1185">Reference proteome</keyword>
<protein>
    <submittedName>
        <fullName evidence="1">Uncharacterized protein</fullName>
    </submittedName>
</protein>
<organism evidence="1 2">
    <name type="scientific">Candidatus Entotheonella gemina</name>
    <dbReference type="NCBI Taxonomy" id="1429439"/>
    <lineage>
        <taxon>Bacteria</taxon>
        <taxon>Pseudomonadati</taxon>
        <taxon>Nitrospinota/Tectimicrobiota group</taxon>
        <taxon>Candidatus Tectimicrobiota</taxon>
        <taxon>Candidatus Entotheonellia</taxon>
        <taxon>Candidatus Entotheonellales</taxon>
        <taxon>Candidatus Entotheonellaceae</taxon>
        <taxon>Candidatus Entotheonella</taxon>
    </lineage>
</organism>
<dbReference type="AlphaFoldDB" id="W4LM78"/>
<name>W4LM78_9BACT</name>
<proteinExistence type="predicted"/>
<gene>
    <name evidence="1" type="ORF">ETSY2_42205</name>
</gene>
<dbReference type="EMBL" id="AZHX01001911">
    <property type="protein sequence ID" value="ETW98780.1"/>
    <property type="molecule type" value="Genomic_DNA"/>
</dbReference>
<evidence type="ECO:0000313" key="2">
    <source>
        <dbReference type="Proteomes" id="UP000019140"/>
    </source>
</evidence>
<reference evidence="1 2" key="1">
    <citation type="journal article" date="2014" name="Nature">
        <title>An environmental bacterial taxon with a large and distinct metabolic repertoire.</title>
        <authorList>
            <person name="Wilson M.C."/>
            <person name="Mori T."/>
            <person name="Ruckert C."/>
            <person name="Uria A.R."/>
            <person name="Helf M.J."/>
            <person name="Takada K."/>
            <person name="Gernert C."/>
            <person name="Steffens U.A."/>
            <person name="Heycke N."/>
            <person name="Schmitt S."/>
            <person name="Rinke C."/>
            <person name="Helfrich E.J."/>
            <person name="Brachmann A.O."/>
            <person name="Gurgui C."/>
            <person name="Wakimoto T."/>
            <person name="Kracht M."/>
            <person name="Crusemann M."/>
            <person name="Hentschel U."/>
            <person name="Abe I."/>
            <person name="Matsunaga S."/>
            <person name="Kalinowski J."/>
            <person name="Takeyama H."/>
            <person name="Piel J."/>
        </authorList>
    </citation>
    <scope>NUCLEOTIDE SEQUENCE [LARGE SCALE GENOMIC DNA]</scope>
    <source>
        <strain evidence="2">TSY2</strain>
    </source>
</reference>
<comment type="caution">
    <text evidence="1">The sequence shown here is derived from an EMBL/GenBank/DDBJ whole genome shotgun (WGS) entry which is preliminary data.</text>
</comment>
<evidence type="ECO:0000313" key="1">
    <source>
        <dbReference type="EMBL" id="ETW98780.1"/>
    </source>
</evidence>